<dbReference type="GO" id="GO:0043041">
    <property type="term" value="P:amino acid activation for nonribosomal peptide biosynthetic process"/>
    <property type="evidence" value="ECO:0007669"/>
    <property type="project" value="UniProtKB-ARBA"/>
</dbReference>
<dbReference type="InterPro" id="IPR025110">
    <property type="entry name" value="AMP-bd_C"/>
</dbReference>
<evidence type="ECO:0000256" key="13">
    <source>
        <dbReference type="ARBA" id="ARBA00029443"/>
    </source>
</evidence>
<evidence type="ECO:0000313" key="28">
    <source>
        <dbReference type="Proteomes" id="UP000582837"/>
    </source>
</evidence>
<dbReference type="SUPFAM" id="SSF52777">
    <property type="entry name" value="CoA-dependent acyltransferases"/>
    <property type="match status" value="6"/>
</dbReference>
<dbReference type="SUPFAM" id="SSF47336">
    <property type="entry name" value="ACP-like"/>
    <property type="match status" value="7"/>
</dbReference>
<evidence type="ECO:0000256" key="6">
    <source>
        <dbReference type="ARBA" id="ARBA00022679"/>
    </source>
</evidence>
<evidence type="ECO:0000256" key="17">
    <source>
        <dbReference type="ARBA" id="ARBA00052745"/>
    </source>
</evidence>
<dbReference type="InterPro" id="IPR045851">
    <property type="entry name" value="AMP-bd_C_sf"/>
</dbReference>
<dbReference type="InterPro" id="IPR029058">
    <property type="entry name" value="AB_hydrolase_fold"/>
</dbReference>
<dbReference type="InterPro" id="IPR018201">
    <property type="entry name" value="Ketoacyl_synth_AS"/>
</dbReference>
<dbReference type="PANTHER" id="PTHR45527:SF1">
    <property type="entry name" value="FATTY ACID SYNTHASE"/>
    <property type="match status" value="1"/>
</dbReference>
<dbReference type="CDD" id="cd05930">
    <property type="entry name" value="A_NRPS"/>
    <property type="match status" value="2"/>
</dbReference>
<dbReference type="InterPro" id="IPR001227">
    <property type="entry name" value="Ac_transferase_dom_sf"/>
</dbReference>
<comment type="similarity">
    <text evidence="3">Belongs to the ATP-dependent AMP-binding enzyme family.</text>
</comment>
<feature type="domain" description="Carrier" evidence="25">
    <location>
        <begin position="2706"/>
        <end position="2781"/>
    </location>
</feature>
<comment type="catalytic activity">
    <reaction evidence="15">
        <text>19-(4-hydroxyphenyl)nonadecanoyl-[(phenol)carboxyphthiodiolenone synthase] + 2 (S)-methylmalonyl-CoA + 3 malonyl-CoA + 5 NADPH + 10 H(+) = C37-(phenol)carboxyphthiodiolenone-[(phenol)carboxyphthiodiolenone synthase] + 5 CO2 + 5 NADP(+) + 5 CoA + 2 H2O</text>
        <dbReference type="Rhea" id="RHEA:57760"/>
        <dbReference type="Rhea" id="RHEA-COMP:14273"/>
        <dbReference type="Rhea" id="RHEA-COMP:14990"/>
        <dbReference type="ChEBI" id="CHEBI:15377"/>
        <dbReference type="ChEBI" id="CHEBI:15378"/>
        <dbReference type="ChEBI" id="CHEBI:16526"/>
        <dbReference type="ChEBI" id="CHEBI:57287"/>
        <dbReference type="ChEBI" id="CHEBI:57327"/>
        <dbReference type="ChEBI" id="CHEBI:57384"/>
        <dbReference type="ChEBI" id="CHEBI:57783"/>
        <dbReference type="ChEBI" id="CHEBI:58349"/>
        <dbReference type="ChEBI" id="CHEBI:133301"/>
        <dbReference type="ChEBI" id="CHEBI:142260"/>
        <dbReference type="EC" id="2.3.1.292"/>
    </reaction>
</comment>
<feature type="compositionally biased region" description="Low complexity" evidence="24">
    <location>
        <begin position="1144"/>
        <end position="1159"/>
    </location>
</feature>
<dbReference type="Pfam" id="PF00109">
    <property type="entry name" value="ketoacyl-synt"/>
    <property type="match status" value="1"/>
</dbReference>
<reference evidence="27 28" key="1">
    <citation type="submission" date="2020-08" db="EMBL/GenBank/DDBJ databases">
        <title>Genomic Encyclopedia of Type Strains, Phase IV (KMG-IV): sequencing the most valuable type-strain genomes for metagenomic binning, comparative biology and taxonomic classification.</title>
        <authorList>
            <person name="Goeker M."/>
        </authorList>
    </citation>
    <scope>NUCLEOTIDE SEQUENCE [LARGE SCALE GENOMIC DNA]</scope>
    <source>
        <strain evidence="27 28">DSM 29007</strain>
    </source>
</reference>
<feature type="domain" description="Carrier" evidence="25">
    <location>
        <begin position="5023"/>
        <end position="5098"/>
    </location>
</feature>
<dbReference type="PROSITE" id="PS00606">
    <property type="entry name" value="KS3_1"/>
    <property type="match status" value="1"/>
</dbReference>
<keyword evidence="28" id="KW-1185">Reference proteome</keyword>
<evidence type="ECO:0000256" key="21">
    <source>
        <dbReference type="ARBA" id="ARBA00075053"/>
    </source>
</evidence>
<evidence type="ECO:0000256" key="23">
    <source>
        <dbReference type="ARBA" id="ARBA00084020"/>
    </source>
</evidence>
<dbReference type="SMART" id="SM00827">
    <property type="entry name" value="PKS_AT"/>
    <property type="match status" value="1"/>
</dbReference>
<gene>
    <name evidence="27" type="ORF">HNQ61_000689</name>
</gene>
<dbReference type="SUPFAM" id="SSF55048">
    <property type="entry name" value="Probable ACP-binding domain of malonyl-CoA ACP transacylase"/>
    <property type="match status" value="1"/>
</dbReference>
<dbReference type="InterPro" id="IPR016036">
    <property type="entry name" value="Malonyl_transacylase_ACP-bd"/>
</dbReference>
<dbReference type="Pfam" id="PF00202">
    <property type="entry name" value="Aminotran_3"/>
    <property type="match status" value="1"/>
</dbReference>
<keyword evidence="8" id="KW-0521">NADP</keyword>
<dbReference type="Gene3D" id="3.40.50.980">
    <property type="match status" value="6"/>
</dbReference>
<proteinExistence type="inferred from homology"/>
<name>A0A841GUK1_9BACT</name>
<comment type="cofactor">
    <cofactor evidence="1">
        <name>NADP(+)</name>
        <dbReference type="ChEBI" id="CHEBI:58349"/>
    </cofactor>
</comment>
<dbReference type="Gene3D" id="3.90.1150.10">
    <property type="entry name" value="Aspartate Aminotransferase, domain 1"/>
    <property type="match status" value="1"/>
</dbReference>
<dbReference type="Pfam" id="PF00698">
    <property type="entry name" value="Acyl_transf_1"/>
    <property type="match status" value="1"/>
</dbReference>
<dbReference type="Gene3D" id="3.40.50.1820">
    <property type="entry name" value="alpha/beta hydrolase"/>
    <property type="match status" value="3"/>
</dbReference>
<comment type="function">
    <text evidence="18">Part of the PpsABCDE complex involved in the biosynthesis of the lipid core common to phthiocerols and phenolphthiocerols by successive additions of malonyl-CoA or methylmalonyl-CoA extender units. PpsA can accept as substrate the activated forms of either icosanoyl (C20), docosanoyl (C22) or lignoceroyl (C24) groups from FadD26, or a (4-hydroxyphenyl)-C17 or (4-hydroxyphenyl)-C19 fatty acyl from FadD29. PpsA initiates the biosynthesis and extends its substrate using a malonyl-CoA extender unit. The PpsB and PpsC proteins add the second and third malonyl-CoA extender units. PpsD adds an (R)-methylmalonyl unit and PpsE adds a second (R)-methylmalonyl unit. The incorporation of the methylmalonyl units results in formation of two branched methyl groups in the elongated product.</text>
</comment>
<evidence type="ECO:0000256" key="14">
    <source>
        <dbReference type="ARBA" id="ARBA00050973"/>
    </source>
</evidence>
<feature type="domain" description="Ketosynthase family 3 (KS3)" evidence="26">
    <location>
        <begin position="8"/>
        <end position="432"/>
    </location>
</feature>
<accession>A0A841GUK1</accession>
<evidence type="ECO:0000256" key="11">
    <source>
        <dbReference type="ARBA" id="ARBA00023098"/>
    </source>
</evidence>
<evidence type="ECO:0000256" key="10">
    <source>
        <dbReference type="ARBA" id="ARBA00023002"/>
    </source>
</evidence>
<organism evidence="27 28">
    <name type="scientific">Longimicrobium terrae</name>
    <dbReference type="NCBI Taxonomy" id="1639882"/>
    <lineage>
        <taxon>Bacteria</taxon>
        <taxon>Pseudomonadati</taxon>
        <taxon>Gemmatimonadota</taxon>
        <taxon>Longimicrobiia</taxon>
        <taxon>Longimicrobiales</taxon>
        <taxon>Longimicrobiaceae</taxon>
        <taxon>Longimicrobium</taxon>
    </lineage>
</organism>
<dbReference type="InterPro" id="IPR000873">
    <property type="entry name" value="AMP-dep_synth/lig_dom"/>
</dbReference>
<comment type="similarity">
    <text evidence="13">In the C-terminal section; belongs to the NRP synthetase family.</text>
</comment>
<dbReference type="InterPro" id="IPR014030">
    <property type="entry name" value="Ketoacyl_synth_N"/>
</dbReference>
<dbReference type="FunFam" id="1.10.1200.10:FF:000016">
    <property type="entry name" value="Non-ribosomal peptide synthase"/>
    <property type="match status" value="1"/>
</dbReference>
<dbReference type="CDD" id="cd19531">
    <property type="entry name" value="LCL_NRPS-like"/>
    <property type="match status" value="3"/>
</dbReference>
<dbReference type="GO" id="GO:0004315">
    <property type="term" value="F:3-oxoacyl-[acyl-carrier-protein] synthase activity"/>
    <property type="evidence" value="ECO:0007669"/>
    <property type="project" value="InterPro"/>
</dbReference>
<dbReference type="GO" id="GO:0030170">
    <property type="term" value="F:pyridoxal phosphate binding"/>
    <property type="evidence" value="ECO:0007669"/>
    <property type="project" value="InterPro"/>
</dbReference>
<feature type="region of interest" description="Disordered" evidence="24">
    <location>
        <begin position="877"/>
        <end position="918"/>
    </location>
</feature>
<dbReference type="GO" id="GO:0005829">
    <property type="term" value="C:cytosol"/>
    <property type="evidence" value="ECO:0007669"/>
    <property type="project" value="TreeGrafter"/>
</dbReference>
<dbReference type="FunFam" id="1.10.1200.10:FF:000005">
    <property type="entry name" value="Nonribosomal peptide synthetase 1"/>
    <property type="match status" value="5"/>
</dbReference>
<dbReference type="InterPro" id="IPR020845">
    <property type="entry name" value="AMP-binding_CS"/>
</dbReference>
<dbReference type="Pfam" id="PF02801">
    <property type="entry name" value="Ketoacyl-synt_C"/>
    <property type="match status" value="1"/>
</dbReference>
<dbReference type="InterPro" id="IPR006162">
    <property type="entry name" value="Ppantetheine_attach_site"/>
</dbReference>
<keyword evidence="9" id="KW-0663">Pyridoxal phosphate</keyword>
<dbReference type="FunFam" id="3.30.300.30:FF:000010">
    <property type="entry name" value="Enterobactin synthetase component F"/>
    <property type="match status" value="3"/>
</dbReference>
<dbReference type="Pfam" id="PF00501">
    <property type="entry name" value="AMP-binding"/>
    <property type="match status" value="3"/>
</dbReference>
<evidence type="ECO:0000256" key="7">
    <source>
        <dbReference type="ARBA" id="ARBA00022832"/>
    </source>
</evidence>
<dbReference type="FunFam" id="3.30.559.30:FF:000001">
    <property type="entry name" value="Non-ribosomal peptide synthetase"/>
    <property type="match status" value="1"/>
</dbReference>
<evidence type="ECO:0000259" key="26">
    <source>
        <dbReference type="PROSITE" id="PS52004"/>
    </source>
</evidence>
<keyword evidence="7" id="KW-0276">Fatty acid metabolism</keyword>
<dbReference type="CDD" id="cd00610">
    <property type="entry name" value="OAT_like"/>
    <property type="match status" value="1"/>
</dbReference>
<dbReference type="InterPro" id="IPR023213">
    <property type="entry name" value="CAT-like_dom_sf"/>
</dbReference>
<dbReference type="SUPFAM" id="SSF56801">
    <property type="entry name" value="Acetyl-CoA synthetase-like"/>
    <property type="match status" value="3"/>
</dbReference>
<dbReference type="InterPro" id="IPR010071">
    <property type="entry name" value="AA_adenyl_dom"/>
</dbReference>
<dbReference type="PROSITE" id="PS50075">
    <property type="entry name" value="CARRIER"/>
    <property type="match status" value="7"/>
</dbReference>
<dbReference type="InterPro" id="IPR036736">
    <property type="entry name" value="ACP-like_sf"/>
</dbReference>
<evidence type="ECO:0000256" key="1">
    <source>
        <dbReference type="ARBA" id="ARBA00001937"/>
    </source>
</evidence>
<dbReference type="Gene3D" id="3.40.47.10">
    <property type="match status" value="1"/>
</dbReference>
<dbReference type="InterPro" id="IPR015424">
    <property type="entry name" value="PyrdxlP-dep_Trfase"/>
</dbReference>
<keyword evidence="5" id="KW-0597">Phosphoprotein</keyword>
<comment type="catalytic activity">
    <reaction evidence="14">
        <text>17-(4-hydroxyphenyl)heptadecanoyl-[(phenol)carboxyphthiodiolenone synthase] + 2 (S)-methylmalonyl-CoA + 3 malonyl-CoA + 5 NADPH + 10 H(+) = C35-(phenol)carboxyphthiodiolenone-[(phenol)carboxyphthiodiolenone synthase] + 5 CO2 + 5 NADP(+) + 5 CoA + 2 H2O</text>
        <dbReference type="Rhea" id="RHEA:57756"/>
        <dbReference type="Rhea" id="RHEA-COMP:14272"/>
        <dbReference type="Rhea" id="RHEA-COMP:14989"/>
        <dbReference type="ChEBI" id="CHEBI:15377"/>
        <dbReference type="ChEBI" id="CHEBI:15378"/>
        <dbReference type="ChEBI" id="CHEBI:16526"/>
        <dbReference type="ChEBI" id="CHEBI:57287"/>
        <dbReference type="ChEBI" id="CHEBI:57327"/>
        <dbReference type="ChEBI" id="CHEBI:57384"/>
        <dbReference type="ChEBI" id="CHEBI:57783"/>
        <dbReference type="ChEBI" id="CHEBI:58349"/>
        <dbReference type="ChEBI" id="CHEBI:133300"/>
        <dbReference type="ChEBI" id="CHEBI:142259"/>
        <dbReference type="EC" id="2.3.1.292"/>
    </reaction>
</comment>
<evidence type="ECO:0000256" key="16">
    <source>
        <dbReference type="ARBA" id="ARBA00052119"/>
    </source>
</evidence>
<dbReference type="InterPro" id="IPR016035">
    <property type="entry name" value="Acyl_Trfase/lysoPLipase"/>
</dbReference>
<feature type="domain" description="Carrier" evidence="25">
    <location>
        <begin position="921"/>
        <end position="999"/>
    </location>
</feature>
<evidence type="ECO:0000256" key="2">
    <source>
        <dbReference type="ARBA" id="ARBA00001957"/>
    </source>
</evidence>
<dbReference type="PROSITE" id="PS00012">
    <property type="entry name" value="PHOSPHOPANTETHEINE"/>
    <property type="match status" value="7"/>
</dbReference>
<dbReference type="Gene3D" id="3.30.70.250">
    <property type="entry name" value="Malonyl-CoA ACP transacylase, ACP-binding"/>
    <property type="match status" value="1"/>
</dbReference>
<evidence type="ECO:0000256" key="3">
    <source>
        <dbReference type="ARBA" id="ARBA00006432"/>
    </source>
</evidence>
<dbReference type="InterPro" id="IPR014031">
    <property type="entry name" value="Ketoacyl_synth_C"/>
</dbReference>
<feature type="compositionally biased region" description="Low complexity" evidence="24">
    <location>
        <begin position="879"/>
        <end position="892"/>
    </location>
</feature>
<dbReference type="InterPro" id="IPR032821">
    <property type="entry name" value="PKS_assoc"/>
</dbReference>
<dbReference type="Gene3D" id="1.10.1200.10">
    <property type="entry name" value="ACP-like"/>
    <property type="match status" value="4"/>
</dbReference>
<dbReference type="InterPro" id="IPR020841">
    <property type="entry name" value="PKS_Beta-ketoAc_synthase_dom"/>
</dbReference>
<evidence type="ECO:0000256" key="24">
    <source>
        <dbReference type="SAM" id="MobiDB-lite"/>
    </source>
</evidence>
<dbReference type="Pfam" id="PF00668">
    <property type="entry name" value="Condensation"/>
    <property type="match status" value="3"/>
</dbReference>
<dbReference type="FunFam" id="3.30.559.10:FF:000012">
    <property type="entry name" value="Non-ribosomal peptide synthetase"/>
    <property type="match status" value="2"/>
</dbReference>
<feature type="domain" description="Carrier" evidence="25">
    <location>
        <begin position="2905"/>
        <end position="2980"/>
    </location>
</feature>
<dbReference type="CDD" id="cd00833">
    <property type="entry name" value="PKS"/>
    <property type="match status" value="1"/>
</dbReference>
<evidence type="ECO:0000256" key="19">
    <source>
        <dbReference type="ARBA" id="ARBA00066974"/>
    </source>
</evidence>
<keyword evidence="11" id="KW-0443">Lipid metabolism</keyword>
<evidence type="ECO:0000256" key="20">
    <source>
        <dbReference type="ARBA" id="ARBA00073623"/>
    </source>
</evidence>
<dbReference type="NCBIfam" id="NF003417">
    <property type="entry name" value="PRK04813.1"/>
    <property type="match status" value="3"/>
</dbReference>
<dbReference type="Pfam" id="PF00550">
    <property type="entry name" value="PP-binding"/>
    <property type="match status" value="7"/>
</dbReference>
<dbReference type="PANTHER" id="PTHR45527">
    <property type="entry name" value="NONRIBOSOMAL PEPTIDE SYNTHETASE"/>
    <property type="match status" value="1"/>
</dbReference>
<keyword evidence="4" id="KW-0596">Phosphopantetheine</keyword>
<dbReference type="NCBIfam" id="TIGR01733">
    <property type="entry name" value="AA-adenyl-dom"/>
    <property type="match status" value="3"/>
</dbReference>
<evidence type="ECO:0000256" key="4">
    <source>
        <dbReference type="ARBA" id="ARBA00022450"/>
    </source>
</evidence>
<keyword evidence="6" id="KW-0808">Transferase</keyword>
<dbReference type="GO" id="GO:0006633">
    <property type="term" value="P:fatty acid biosynthetic process"/>
    <property type="evidence" value="ECO:0007669"/>
    <property type="project" value="InterPro"/>
</dbReference>
<evidence type="ECO:0000256" key="12">
    <source>
        <dbReference type="ARBA" id="ARBA00023268"/>
    </source>
</evidence>
<dbReference type="Gene3D" id="3.30.300.30">
    <property type="match status" value="3"/>
</dbReference>
<evidence type="ECO:0000256" key="18">
    <source>
        <dbReference type="ARBA" id="ARBA00058455"/>
    </source>
</evidence>
<evidence type="ECO:0000313" key="27">
    <source>
        <dbReference type="EMBL" id="MBB6069078.1"/>
    </source>
</evidence>
<dbReference type="EMBL" id="JACHIA010000001">
    <property type="protein sequence ID" value="MBB6069078.1"/>
    <property type="molecule type" value="Genomic_DNA"/>
</dbReference>
<dbReference type="InterPro" id="IPR015422">
    <property type="entry name" value="PyrdxlP-dep_Trfase_small"/>
</dbReference>
<feature type="compositionally biased region" description="Gly residues" evidence="24">
    <location>
        <begin position="1100"/>
        <end position="1122"/>
    </location>
</feature>
<dbReference type="Gene3D" id="3.40.640.10">
    <property type="entry name" value="Type I PLP-dependent aspartate aminotransferase-like (Major domain)"/>
    <property type="match status" value="1"/>
</dbReference>
<dbReference type="Pfam" id="PF13193">
    <property type="entry name" value="AMP-binding_C"/>
    <property type="match status" value="3"/>
</dbReference>
<dbReference type="FunFam" id="3.40.50.12780:FF:000012">
    <property type="entry name" value="Non-ribosomal peptide synthetase"/>
    <property type="match status" value="3"/>
</dbReference>
<dbReference type="InterPro" id="IPR014043">
    <property type="entry name" value="Acyl_transferase_dom"/>
</dbReference>
<dbReference type="GO" id="GO:0031177">
    <property type="term" value="F:phosphopantetheine binding"/>
    <property type="evidence" value="ECO:0007669"/>
    <property type="project" value="InterPro"/>
</dbReference>
<dbReference type="InterPro" id="IPR009081">
    <property type="entry name" value="PP-bd_ACP"/>
</dbReference>
<sequence length="5122" mass="549407">MQQQEDRESDIAVVGMSGRFPGARDTDEYWKNLSAGVESITFFAQDELVRAGIAPELLRDPRFVGAHGALDDAFAFDAGFFGVSQREAQVLDPQHRVFLECAWGALEDAGVDPARFAGDIGVYAGSGFSPYLSWVMADPEIASSVPGELAVFSNDKDFLTTRVSYRLGLRGPSVVVQTACSTSLVAIHLACQSLLNRECDVALAGGVSIWPDQVGGYLYQEGGIKSPDGHCRSFDADAAGTIVGSGAGVVALKRMVDALRDGDTIHAVVRGSAINNDGAEKIGFTAPSVQGQARAITEAVALAGVDPSEISYVETHGTATPLGDPIEIAALRSAFGPAAKASVALGAVKSNIGHLDTAAGVAGFIKTVLALKHRALPPTLHFRSANPETGLDDSPFYVNAQLRPWESDGAPRMAGVSSFGIGGTNAHVVLEEAPEAAAPPATDAPQLIALSARSEAALERMRANLAAHLEQNPGLALADVAYTLQDGRAEHPYRWAAAARDVDAVREALARPASAARRAAGRTPPVAFLFPGQGSQYAGMGRELYEREPVYRAEIDRCAALLAPALEMDLRHALFPAAGGEDEANALLRETRITQPALFVTEYALARLWMSRGVQPESMLGHSIGEYVAACLAGVFSLEAALRLVAARGRLMQSLPAGAMLAVPMPETELAALLPASLSMAAVNGAAHCVVSGGMAEIDAMEALLAGRGVDARRLHTSHAFHSAAMEPILAAFAGEVRAARPAAPSIPFLSNVTGDWITAAQATDAGYWVRHLRETVRFGDGVARLLEDADRVLLEVGPGETLGTFARRSAGGAGRVIVRSLPRPDRPAPADLAFLDAAGALWAAGVALDWSAPRGGQARRKLHLPTYPFERTVHRVQPRAAASPAPAAETPMPDPVRSDAPRSPELTQPPVHTEPTRLSGRLSRIVLHLTESFARLLGTGPGEIDPAAEFLDLGADSLLLMQLSRNVETAYGVRVPFRRLLGELATIDALAEHLEGEVAADFALPGEEPAAPAPAEAVHDAPAAPVNQVPAMAIVSAPAAAQAQAQVQVAAGGSAMQDLFAQQLAIMQRQLELISGAPAAPVLASAGVTNGGASNGGLSNGGLSNGGATNGGATNGGGGNGHHPSTNGHHPPARLERVQAALETADSATPETAAAPATHGPHRPVSATMGQGGGFDERQEAHFRSLVQRYTQRTRGSKEYAAHHRPHLSDNRAALGFRLATKELLYPIVGERSQGSRLWDVDGNEYIDFTSGFGVHFFGHRPDFIVAAVEEQLRRGFHTGPQSDLAGPAAELFRELTGMERVTFCNTGSEAVMTALRVARAATGRDRVLMFETSYHGCFDGILARPVPGKAAAPRSRPVAPGTTQGMVDDIVVLPYGAPETLEYLRAHAGELAAVLVEPIQNNNTGNQPREFLHEVRALTERSGTVLIFDEMITGLRMGHRGAQGHYGIEADLATYGKVIGGGMPAGVLAGKAKFMDAIDGGQWSFGDDSYPAANQTFFAGTFCKHPATMAAAYAVLTHLKEQGPALYDRLHARMDRLVAGLRAVLAEEDVPVEVTHAHSSFRFVFRPQDPFVDLLFYHMLERGIYVWEGRGCFLSTAHTDEDCDALVDALRDSIHALRDGGFLPPRPGGEPVDGHSIAPAAARGPRTFALTPAQSQVWVHAQFGDEQSRAYNEHFVIGVRGALNVGAVRAAVADLVAHHESLRTVFDASGEVQHVLPSVDIPLFVNDAPAGASGPEQLAHGVAGVFDLETGPLFRVYVHGNGPEHTVLQFVVHHIAADGMSLDLLKRDLETAYEARSAGRAPVLPPAMQFSEYERLFAEHAESYAAREAEWLAGFEGAGPTALPFDRPRALFPTQRAGYTAWWLPADVSARIRELGRRQGCTPFMTLTAGLLATLHRATGQDDLVLGISSSGRPFTGSESLVGHCVDVLPVRSRAEGDIGAQRFMKQVRGWLLDAYEHEVFAYGRLHEKRQGRRDPSAAPLISVEINMEPGAPGGDGTPRFAGMEMAPVEGFGPAFTRWDIHIDAADTGSEFILHCTFNADLLEQSTVERLMGQMERVLDQMAAADVPLAELDLLGAAGRGELLDAGKGAESAVPADATVHRMFEAQAARTPDAVALVCEDESFTYSALNERANRLAHHLRGLGVGPDVPVAMLLERGPEMIVALLGVMKAGGAYVALDTGYPAERLAFMLADSGAAALITRGALAGRVGAGAVPVVLLDESAAFAGESAENPEGGAGAEHLAYLVYTSGSTGQPKGVAVEHRNLSNYLFGLRDTLGLEPGASYATVSTLAADLGNTVVFSALAWGGTLHVIAEARILSGDDVAEYFARHRIDCLKITPSHLAALQTGGDPRRVLPRRWLVLGGEASSLPWVDEIVRAAPECAVFNHYGPTETTVGALTFRVTPDRPDTQSRTLVLGRPLPNYQVMVVDTGLRPVPVGVPGELLIGGAGVARGYLRRAELTDERFIPNPFGAGRLYRTGDRARLLPDGNVEFLGRMDQQVKVRGFRVEPGEVEAALRARPGVHDAAVVARPDAAGEVQLVAYVVGTAEAGALRAELGRTLPEYMVPSAFVSMNVLPLTANGKVDRAALPAPTAAAHAVTRFTAPRTPVEEVLAGIFAQVLKRDRVDVHDSFFALGGHSLNATRVLARAKGVLGVALKPVDLFNAETVAKLAAHVESIRAAASGIAPPVLPGPDAEEPAGPKIVGPRTPVEEVLAGIFAQVLKKDRVSVHDSFFELGGHSLNATRVLARAKGVLGVALKPVDLFNAETVAKLAAHVENIRAAETGIAPPVLPGPDAEEVAEPKFVAPRTPVEEVLAGIFAQVLKIDRVSVDDSFFDLGGHSLNATRVLARAKGVLGVALKPVDLFNAETVAKLAARVEQIRAAQTAPAPAVLPAPEPAAQAFAAPRTPVEEVLAGIFADVLKVEQVSIHDSFFDLGGHSLNATRVGARARAVFGTPIKPRDLFEAPTVAGLAARVEGIRRKQQGLLPPVTPVARTDAMRLSFAQERLWFLDQLQPGSAAYNRPMALRLNGALDERALGRALDEVVRRHESLRTVFVERDGVPMQVINPASTFVLNVTDLSGMEEDEREAEALRLASDEANRAFDLSAGPLFRGGLLRLAADEHVLLLTIHHVVSDGWSLAVLFGELAALYGAFRDGRRAELPELVVQYADYAAWQREHLAGDALEKQLAWWTERLAGAPALLELPTDHPRPAVPTHRGAYEQASFPGLAPRLNALARKEGATMYMVLLGLFQVLLAKYAGTEDVVVGSPIAGRTSPEVEGVIGFFVNTLALRTRLDGDPTFREVLGRVREMTLAAYEHQEVPFEKLVEALHPERSLAHSPLFQVMFTIDSATGSEPSGVVLPGLRVQDLTQGADAVKFDLTLHFAESATDLWASLGYSTELFHQGTAERMLQHLEQTMEQVAANPELRLSQLELLSPAERTRVVREWNDTDAGPADVCVHTLFEAQAERTPGAVAVRAGERDVTYAELNARANRLAHHLVALGVRPDARVALCMERGVEIAEGLLAILKAGGCYVPLDPDYPADRLRQMMLDSAPAALIAHTPVDGVLDALTAGMDLPVIRLDADAAAWAELPETNPEVEVTPDHLCYVIYTSGSTGRPKGVMNQHATVANRVAWASRAFALGAADAVLCKTSLNFDGHVRELFLPWSVGARVVMARAGGQRDPGYMVDVILRERITTVNLVPTMLQLLLEYPEFERCTGLARILCGGEALPGALLERFRERFAGTALHNLYGPSEAATALSSLHCGAEQARATVPVGRPIANTRVYLLDPAGRPVPVGVAGELYIGGTGVARGYLDRPAQTAERFVPDPFSAEHGARLYRTGDLCRWLADGAVEFLGRNDFQVKVRGFRIELGEIEARLDEAAGVREAVVMGRLDATGQTRLVAWYTGSDEADAQSLRAHLSARLPDYMVPAAYVRLERLPLTPSGKLDRGALPEPGGDAFATRGWEAPAGEAETAVAAIWADVLGVERVGRWDHFFELGGHSLRAVQVVSRVRQEMGMEAALGDVFVYPVLADFALALGQALRSELPEIERAHRDERLDLSFAQQRLWFLDRMGSAGTAYHVPARLRLRGELDREALGRTLDRIVERHETLRTVFAQEEGEPAQRILPIDESRFQLAFEDVSDHADPAAELRRAMAEEVAAPFDLERGPVIRGRLLRLAADDHVLLITMHHIASDAWSMGLLVNELGVYYRAFLRGDADPLPPLAVQYADYAAWQRRWLDRDVLQRQVDYWKHTLAGVPEVLELPSDRPRPAHQDFAGGRVRFTLDEALTAGLKALARRHRTTLYTTLLAGWATVLGRLSGQADLVVGTPAANRGRREIEGLIGFFVNTLALRMDLSGAPTVAELLGRVNARALDAQQHQDIPFERVVELVQPARSLSHSPLFQVMFVWENTPGGTLDLPGLTVEGVEGGEQLIAKYDLSLFGEESGGRILGGATFATSLFDAATVERWMGYLRNVLRGMVEDERQRVDAIPLLPEAERLRLVDEWNRTERPYPADVCLHEMFAAHVAGRPDEVAMEWGEVSLTYAQLDERTNRLANHLARLGVGPDARVGVMLERGPELIISILAVLKAGGCYVPLDPSYPAERLRMMLADAGASVLVTMGSSGDAAAEGMRTVSLDGDAEVIAAESADTPASGATAENLAYIVYTSGSTGRPKGVMVSHRNVVQLVVGTDYVRFAPGDRIAQASNASFDALAFETWGALLNGATLVGIGRDVLLSPPALRAFLRERRVTTLYQTTALLNQLSREQPDIFDSLREVLFGGQAVDADGVRRILAGGRPQRLLHMYGPTETTAWSSWQQVEHVPEGATTVSVGRATANQRVYLLDGALQPVPVGVPGEAYVGGEGVVRGYLDRPGLTADRFLPDPFAAKPGARMYRTGDRLRWTAEGTLEFVGRVDEQVKIRGFRIEPGEVENALCAHPWVDEARVIPREDEPGEHRLVAYVVGEVNAHELREFLAETLPEYMLPAAFVVLERLPLTPNGKLDVRALPAPEYAGGEDRYVAPRTPVEEALAAIWAEVLRVDQVGVNDHFFGLGGHSLLIMRLIARVQGAFGLELSIRTVFSAPTLEAMAAEIERKVYEDILEMTDAQAQQLAELNPVAGD</sequence>
<protein>
    <recommendedName>
        <fullName evidence="20">Phenolphthiocerol/phthiocerol polyketide synthase subunit E</fullName>
        <ecNumber evidence="19">2.3.1.292</ecNumber>
    </recommendedName>
    <alternativeName>
        <fullName evidence="22">(Phenol)carboxyphthiodiolenone synthase subunit E</fullName>
    </alternativeName>
    <alternativeName>
        <fullName evidence="23">Beta-ketoacyl-acyl-carrier-protein synthase I</fullName>
    </alternativeName>
    <alternativeName>
        <fullName evidence="21">Phthiocerol synthesis polyketide synthase type I PpsE</fullName>
    </alternativeName>
</protein>
<dbReference type="Proteomes" id="UP000582837">
    <property type="component" value="Unassembled WGS sequence"/>
</dbReference>
<feature type="domain" description="Carrier" evidence="25">
    <location>
        <begin position="3970"/>
        <end position="4045"/>
    </location>
</feature>
<comment type="catalytic activity">
    <reaction evidence="16">
        <text>docosanoyl-[(phenol)carboxyphthiodiolenone synthase] + 2 (S)-methylmalonyl-CoA + 3 malonyl-CoA + 5 NADPH + 10 H(+) = C34-carboxyphthiodiolenone-[(phenol)carboxyphthiodiolenone synthase] + 5 CO2 + 5 NADP(+) + 5 CoA + 2 H2O</text>
        <dbReference type="Rhea" id="RHEA:57752"/>
        <dbReference type="Rhea" id="RHEA-COMP:14987"/>
        <dbReference type="Rhea" id="RHEA-COMP:14988"/>
        <dbReference type="ChEBI" id="CHEBI:15377"/>
        <dbReference type="ChEBI" id="CHEBI:15378"/>
        <dbReference type="ChEBI" id="CHEBI:16526"/>
        <dbReference type="ChEBI" id="CHEBI:57287"/>
        <dbReference type="ChEBI" id="CHEBI:57327"/>
        <dbReference type="ChEBI" id="CHEBI:57384"/>
        <dbReference type="ChEBI" id="CHEBI:57783"/>
        <dbReference type="ChEBI" id="CHEBI:58349"/>
        <dbReference type="ChEBI" id="CHEBI:142237"/>
        <dbReference type="ChEBI" id="CHEBI:142238"/>
        <dbReference type="EC" id="2.3.1.292"/>
    </reaction>
</comment>
<feature type="region of interest" description="Disordered" evidence="24">
    <location>
        <begin position="1100"/>
        <end position="1176"/>
    </location>
</feature>
<dbReference type="InterPro" id="IPR015421">
    <property type="entry name" value="PyrdxlP-dep_Trfase_major"/>
</dbReference>
<evidence type="ECO:0000256" key="8">
    <source>
        <dbReference type="ARBA" id="ARBA00022857"/>
    </source>
</evidence>
<keyword evidence="12" id="KW-0511">Multifunctional enzyme</keyword>
<evidence type="ECO:0000256" key="9">
    <source>
        <dbReference type="ARBA" id="ARBA00022898"/>
    </source>
</evidence>
<feature type="domain" description="Carrier" evidence="25">
    <location>
        <begin position="2605"/>
        <end position="2680"/>
    </location>
</feature>
<dbReference type="EC" id="2.3.1.292" evidence="19"/>
<dbReference type="Gene3D" id="3.30.559.10">
    <property type="entry name" value="Chloramphenicol acetyltransferase-like domain"/>
    <property type="match status" value="3"/>
</dbReference>
<evidence type="ECO:0000256" key="22">
    <source>
        <dbReference type="ARBA" id="ARBA00078169"/>
    </source>
</evidence>
<dbReference type="InterPro" id="IPR005814">
    <property type="entry name" value="Aminotrans_3"/>
</dbReference>
<dbReference type="SMART" id="SM01294">
    <property type="entry name" value="PKS_PP_betabranch"/>
    <property type="match status" value="1"/>
</dbReference>
<dbReference type="GO" id="GO:0008483">
    <property type="term" value="F:transaminase activity"/>
    <property type="evidence" value="ECO:0007669"/>
    <property type="project" value="InterPro"/>
</dbReference>
<dbReference type="InterPro" id="IPR001242">
    <property type="entry name" value="Condensation_dom"/>
</dbReference>
<evidence type="ECO:0000256" key="5">
    <source>
        <dbReference type="ARBA" id="ARBA00022553"/>
    </source>
</evidence>
<dbReference type="Pfam" id="PF16197">
    <property type="entry name" value="KAsynt_C_assoc"/>
    <property type="match status" value="1"/>
</dbReference>
<dbReference type="FunFam" id="2.30.38.10:FF:000001">
    <property type="entry name" value="Non-ribosomal peptide synthetase PvdI"/>
    <property type="match status" value="2"/>
</dbReference>
<dbReference type="Gene3D" id="2.30.38.10">
    <property type="entry name" value="Luciferase, Domain 3"/>
    <property type="match status" value="3"/>
</dbReference>
<comment type="caution">
    <text evidence="27">The sequence shown here is derived from an EMBL/GenBank/DDBJ whole genome shotgun (WGS) entry which is preliminary data.</text>
</comment>
<dbReference type="SUPFAM" id="SSF53383">
    <property type="entry name" value="PLP-dependent transferases"/>
    <property type="match status" value="1"/>
</dbReference>
<dbReference type="RefSeq" id="WP_170031856.1">
    <property type="nucleotide sequence ID" value="NZ_JABDTL010000001.1"/>
</dbReference>
<comment type="catalytic activity">
    <reaction evidence="17">
        <text>icosanoyl-[(phenol)carboxyphthiodiolenone synthase] + 2 (S)-methylmalonyl-CoA + 3 malonyl-CoA + 5 NADPH + 10 H(+) = C32-carboxyphthiodiolenone-[(phenol)carboxyphthiodiolenone synthase] + 5 CO2 + 5 NADP(+) + 5 CoA + 2 H2O</text>
        <dbReference type="Rhea" id="RHEA:57748"/>
        <dbReference type="Rhea" id="RHEA-COMP:14985"/>
        <dbReference type="Rhea" id="RHEA-COMP:14986"/>
        <dbReference type="ChEBI" id="CHEBI:15377"/>
        <dbReference type="ChEBI" id="CHEBI:15378"/>
        <dbReference type="ChEBI" id="CHEBI:16526"/>
        <dbReference type="ChEBI" id="CHEBI:57287"/>
        <dbReference type="ChEBI" id="CHEBI:57327"/>
        <dbReference type="ChEBI" id="CHEBI:57384"/>
        <dbReference type="ChEBI" id="CHEBI:57783"/>
        <dbReference type="ChEBI" id="CHEBI:58349"/>
        <dbReference type="ChEBI" id="CHEBI:87848"/>
        <dbReference type="ChEBI" id="CHEBI:142236"/>
        <dbReference type="EC" id="2.3.1.292"/>
    </reaction>
</comment>
<dbReference type="SMART" id="SM00825">
    <property type="entry name" value="PKS_KS"/>
    <property type="match status" value="1"/>
</dbReference>
<dbReference type="CDD" id="cd12117">
    <property type="entry name" value="A_NRPS_Srf_like"/>
    <property type="match status" value="1"/>
</dbReference>
<dbReference type="Gene3D" id="3.40.366.10">
    <property type="entry name" value="Malonyl-Coenzyme A Acyl Carrier Protein, domain 2"/>
    <property type="match status" value="1"/>
</dbReference>
<dbReference type="SUPFAM" id="SSF52151">
    <property type="entry name" value="FabD/lysophospholipase-like"/>
    <property type="match status" value="1"/>
</dbReference>
<evidence type="ECO:0000256" key="15">
    <source>
        <dbReference type="ARBA" id="ARBA00051971"/>
    </source>
</evidence>
<dbReference type="SUPFAM" id="SSF53901">
    <property type="entry name" value="Thiolase-like"/>
    <property type="match status" value="1"/>
</dbReference>
<feature type="domain" description="Carrier" evidence="25">
    <location>
        <begin position="2807"/>
        <end position="2882"/>
    </location>
</feature>
<comment type="cofactor">
    <cofactor evidence="2">
        <name>pantetheine 4'-phosphate</name>
        <dbReference type="ChEBI" id="CHEBI:47942"/>
    </cofactor>
</comment>
<dbReference type="GO" id="GO:0044550">
    <property type="term" value="P:secondary metabolite biosynthetic process"/>
    <property type="evidence" value="ECO:0007669"/>
    <property type="project" value="TreeGrafter"/>
</dbReference>
<dbReference type="GO" id="GO:0034081">
    <property type="term" value="C:polyketide synthase complex"/>
    <property type="evidence" value="ECO:0007669"/>
    <property type="project" value="UniProtKB-ARBA"/>
</dbReference>
<dbReference type="Gene3D" id="3.30.70.3290">
    <property type="match status" value="1"/>
</dbReference>
<dbReference type="Gene3D" id="3.30.559.30">
    <property type="entry name" value="Nonribosomal peptide synthetase, condensation domain"/>
    <property type="match status" value="3"/>
</dbReference>
<dbReference type="GO" id="GO:0016491">
    <property type="term" value="F:oxidoreductase activity"/>
    <property type="evidence" value="ECO:0007669"/>
    <property type="project" value="UniProtKB-KW"/>
</dbReference>
<dbReference type="PROSITE" id="PS00455">
    <property type="entry name" value="AMP_BINDING"/>
    <property type="match status" value="3"/>
</dbReference>
<dbReference type="PROSITE" id="PS52004">
    <property type="entry name" value="KS3_2"/>
    <property type="match status" value="1"/>
</dbReference>
<dbReference type="FunFam" id="3.40.47.10:FF:000042">
    <property type="entry name" value="Polyketide synthase Pks13"/>
    <property type="match status" value="1"/>
</dbReference>
<dbReference type="SMART" id="SM00823">
    <property type="entry name" value="PKS_PP"/>
    <property type="match status" value="7"/>
</dbReference>
<dbReference type="InterPro" id="IPR020806">
    <property type="entry name" value="PKS_PP-bd"/>
</dbReference>
<keyword evidence="10" id="KW-0560">Oxidoreductase</keyword>
<evidence type="ECO:0000259" key="25">
    <source>
        <dbReference type="PROSITE" id="PS50075"/>
    </source>
</evidence>
<dbReference type="InterPro" id="IPR016039">
    <property type="entry name" value="Thiolase-like"/>
</dbReference>
<dbReference type="FunFam" id="3.40.50.980:FF:000001">
    <property type="entry name" value="Non-ribosomal peptide synthetase"/>
    <property type="match status" value="3"/>
</dbReference>